<evidence type="ECO:0000256" key="2">
    <source>
        <dbReference type="ARBA" id="ARBA00022980"/>
    </source>
</evidence>
<evidence type="ECO:0000256" key="4">
    <source>
        <dbReference type="SAM" id="MobiDB-lite"/>
    </source>
</evidence>
<accession>A0A0F9PHJ1</accession>
<keyword evidence="3" id="KW-0687">Ribonucleoprotein</keyword>
<dbReference type="HAMAP" id="MF_01371_B">
    <property type="entry name" value="Ribosomal_uL30_B"/>
    <property type="match status" value="1"/>
</dbReference>
<dbReference type="PANTHER" id="PTHR15892">
    <property type="entry name" value="MITOCHONDRIAL RIBOSOMAL PROTEIN L30"/>
    <property type="match status" value="1"/>
</dbReference>
<evidence type="ECO:0000259" key="5">
    <source>
        <dbReference type="Pfam" id="PF00327"/>
    </source>
</evidence>
<reference evidence="6" key="1">
    <citation type="journal article" date="2015" name="Nature">
        <title>Complex archaea that bridge the gap between prokaryotes and eukaryotes.</title>
        <authorList>
            <person name="Spang A."/>
            <person name="Saw J.H."/>
            <person name="Jorgensen S.L."/>
            <person name="Zaremba-Niedzwiedzka K."/>
            <person name="Martijn J."/>
            <person name="Lind A.E."/>
            <person name="van Eijk R."/>
            <person name="Schleper C."/>
            <person name="Guy L."/>
            <person name="Ettema T.J."/>
        </authorList>
    </citation>
    <scope>NUCLEOTIDE SEQUENCE</scope>
</reference>
<dbReference type="InterPro" id="IPR016082">
    <property type="entry name" value="Ribosomal_uL30_ferredoxin-like"/>
</dbReference>
<comment type="caution">
    <text evidence="6">The sequence shown here is derived from an EMBL/GenBank/DDBJ whole genome shotgun (WGS) entry which is preliminary data.</text>
</comment>
<dbReference type="CDD" id="cd01658">
    <property type="entry name" value="Ribosomal_L30"/>
    <property type="match status" value="1"/>
</dbReference>
<feature type="domain" description="Large ribosomal subunit protein uL30-like ferredoxin-like fold" evidence="5">
    <location>
        <begin position="31"/>
        <end position="81"/>
    </location>
</feature>
<keyword evidence="2" id="KW-0689">Ribosomal protein</keyword>
<sequence length="89" mass="10212">MAVKETTSNKTQEKARTKSKAQKAKSPEKQLKVKLVRSLIGRPKHQHEVVKGLGLRKINSEATRKDCPEIWGMINKVRHLVEVEELEKK</sequence>
<dbReference type="SUPFAM" id="SSF55129">
    <property type="entry name" value="Ribosomal protein L30p/L7e"/>
    <property type="match status" value="1"/>
</dbReference>
<dbReference type="Gene3D" id="3.30.1390.20">
    <property type="entry name" value="Ribosomal protein L30, ferredoxin-like fold domain"/>
    <property type="match status" value="1"/>
</dbReference>
<dbReference type="NCBIfam" id="TIGR01308">
    <property type="entry name" value="rpmD_bact"/>
    <property type="match status" value="1"/>
</dbReference>
<feature type="region of interest" description="Disordered" evidence="4">
    <location>
        <begin position="1"/>
        <end position="30"/>
    </location>
</feature>
<evidence type="ECO:0000313" key="6">
    <source>
        <dbReference type="EMBL" id="KKN00501.1"/>
    </source>
</evidence>
<comment type="similarity">
    <text evidence="1">Belongs to the universal ribosomal protein uL30 family.</text>
</comment>
<gene>
    <name evidence="6" type="ORF">LCGC14_1137110</name>
</gene>
<protein>
    <recommendedName>
        <fullName evidence="5">Large ribosomal subunit protein uL30-like ferredoxin-like fold domain-containing protein</fullName>
    </recommendedName>
</protein>
<dbReference type="EMBL" id="LAZR01005368">
    <property type="protein sequence ID" value="KKN00501.1"/>
    <property type="molecule type" value="Genomic_DNA"/>
</dbReference>
<evidence type="ECO:0000256" key="3">
    <source>
        <dbReference type="ARBA" id="ARBA00023274"/>
    </source>
</evidence>
<organism evidence="6">
    <name type="scientific">marine sediment metagenome</name>
    <dbReference type="NCBI Taxonomy" id="412755"/>
    <lineage>
        <taxon>unclassified sequences</taxon>
        <taxon>metagenomes</taxon>
        <taxon>ecological metagenomes</taxon>
    </lineage>
</organism>
<proteinExistence type="inferred from homology"/>
<dbReference type="Pfam" id="PF00327">
    <property type="entry name" value="Ribosomal_L30"/>
    <property type="match status" value="1"/>
</dbReference>
<dbReference type="InterPro" id="IPR036919">
    <property type="entry name" value="Ribo_uL30_ferredoxin-like_sf"/>
</dbReference>
<dbReference type="GO" id="GO:0022625">
    <property type="term" value="C:cytosolic large ribosomal subunit"/>
    <property type="evidence" value="ECO:0007669"/>
    <property type="project" value="TreeGrafter"/>
</dbReference>
<dbReference type="GO" id="GO:0006412">
    <property type="term" value="P:translation"/>
    <property type="evidence" value="ECO:0007669"/>
    <property type="project" value="InterPro"/>
</dbReference>
<evidence type="ECO:0000256" key="1">
    <source>
        <dbReference type="ARBA" id="ARBA00007594"/>
    </source>
</evidence>
<dbReference type="GO" id="GO:0003735">
    <property type="term" value="F:structural constituent of ribosome"/>
    <property type="evidence" value="ECO:0007669"/>
    <property type="project" value="InterPro"/>
</dbReference>
<feature type="compositionally biased region" description="Polar residues" evidence="4">
    <location>
        <begin position="1"/>
        <end position="10"/>
    </location>
</feature>
<name>A0A0F9PHJ1_9ZZZZ</name>
<dbReference type="PANTHER" id="PTHR15892:SF2">
    <property type="entry name" value="LARGE RIBOSOMAL SUBUNIT PROTEIN UL30M"/>
    <property type="match status" value="1"/>
</dbReference>
<dbReference type="AlphaFoldDB" id="A0A0F9PHJ1"/>
<dbReference type="InterPro" id="IPR005996">
    <property type="entry name" value="Ribosomal_uL30_bac-type"/>
</dbReference>